<name>A0AA96CWF6_9BACT</name>
<dbReference type="EMBL" id="CP134846">
    <property type="protein sequence ID" value="WNL16918.1"/>
    <property type="molecule type" value="Genomic_DNA"/>
</dbReference>
<proteinExistence type="predicted"/>
<protein>
    <submittedName>
        <fullName evidence="1">Uncharacterized protein</fullName>
    </submittedName>
</protein>
<accession>A0AA96CWF6</accession>
<reference evidence="1" key="1">
    <citation type="submission" date="2023-09" db="EMBL/GenBank/DDBJ databases">
        <title>Arcobacter tbilisiensis sp. nov. isolated from chicken meat in Tbilisi, Georgia.</title>
        <authorList>
            <person name="Matthias R."/>
            <person name="Zautner A.E."/>
        </authorList>
    </citation>
    <scope>NUCLEOTIDE SEQUENCE</scope>
    <source>
        <strain evidence="1">LEO 107</strain>
    </source>
</reference>
<evidence type="ECO:0000313" key="1">
    <source>
        <dbReference type="EMBL" id="WNL16918.1"/>
    </source>
</evidence>
<gene>
    <name evidence="1" type="ORF">RJG54_00540</name>
</gene>
<organism evidence="1">
    <name type="scientific">Arcobacter sp. AZ-2023</name>
    <dbReference type="NCBI Taxonomy" id="3074453"/>
    <lineage>
        <taxon>Bacteria</taxon>
        <taxon>Pseudomonadati</taxon>
        <taxon>Campylobacterota</taxon>
        <taxon>Epsilonproteobacteria</taxon>
        <taxon>Campylobacterales</taxon>
        <taxon>Arcobacteraceae</taxon>
        <taxon>Arcobacter</taxon>
    </lineage>
</organism>
<dbReference type="AlphaFoldDB" id="A0AA96CWF6"/>
<sequence length="368" mass="43565">MKENSEIKFLAEAYKALNHIYDKNPSPDNINKWKADVVPKLYGSAKIKVSRVEVVRFPQSSYDFTMDKDEHEKKIVEAVLRDTAFKINADKKSKENIEILKLLKVREENIYFEMQLAEMICGDNTKFPYRSSKYLTEFFQNLGYSYIHSGETRKYWVKDILDELNIKEIHTLVSTGLFRKKYFIDFAKEKDLNHSDLFKGAAKEFKEFIQNSITANEAFDLSSVLDMNVNVELLFDNVANTQDIELNKLIEEAKERFFNPNDKQVALEKLWDAFERLKTYFLQDGLKKNQSADKLTSIISEHFDKEFIDEEFTKLTKIGNNYRIRRHETDKQELTPVHTNYFFFRMLSLIDLCLIFLREEENEKIDIF</sequence>